<keyword evidence="7 15" id="KW-0418">Kinase</keyword>
<evidence type="ECO:0000256" key="2">
    <source>
        <dbReference type="ARBA" id="ARBA00004236"/>
    </source>
</evidence>
<feature type="region of interest" description="Disordered" evidence="11">
    <location>
        <begin position="487"/>
        <end position="573"/>
    </location>
</feature>
<dbReference type="InterPro" id="IPR036097">
    <property type="entry name" value="HisK_dim/P_sf"/>
</dbReference>
<proteinExistence type="predicted"/>
<dbReference type="PROSITE" id="PS50109">
    <property type="entry name" value="HIS_KIN"/>
    <property type="match status" value="1"/>
</dbReference>
<dbReference type="PROSITE" id="PS50885">
    <property type="entry name" value="HAMP"/>
    <property type="match status" value="1"/>
</dbReference>
<comment type="subcellular location">
    <subcellularLocation>
        <location evidence="2">Cell membrane</location>
    </subcellularLocation>
</comment>
<dbReference type="HOGENOM" id="CLU_000445_89_6_11"/>
<dbReference type="InterPro" id="IPR004358">
    <property type="entry name" value="Sig_transdc_His_kin-like_C"/>
</dbReference>
<dbReference type="SUPFAM" id="SSF158472">
    <property type="entry name" value="HAMP domain-like"/>
    <property type="match status" value="1"/>
</dbReference>
<name>D3Q8U8_STANL</name>
<dbReference type="PRINTS" id="PR00344">
    <property type="entry name" value="BCTRLSENSOR"/>
</dbReference>
<evidence type="ECO:0000313" key="16">
    <source>
        <dbReference type="Proteomes" id="UP000000844"/>
    </source>
</evidence>
<dbReference type="SMART" id="SM00387">
    <property type="entry name" value="HATPase_c"/>
    <property type="match status" value="1"/>
</dbReference>
<dbReference type="GO" id="GO:0000155">
    <property type="term" value="F:phosphorelay sensor kinase activity"/>
    <property type="evidence" value="ECO:0007669"/>
    <property type="project" value="InterPro"/>
</dbReference>
<dbReference type="SMART" id="SM00388">
    <property type="entry name" value="HisKA"/>
    <property type="match status" value="1"/>
</dbReference>
<dbReference type="FunFam" id="1.10.287.130:FF:000001">
    <property type="entry name" value="Two-component sensor histidine kinase"/>
    <property type="match status" value="1"/>
</dbReference>
<keyword evidence="10 12" id="KW-0472">Membrane</keyword>
<dbReference type="InterPro" id="IPR036890">
    <property type="entry name" value="HATPase_C_sf"/>
</dbReference>
<keyword evidence="5" id="KW-0808">Transferase</keyword>
<keyword evidence="8 12" id="KW-1133">Transmembrane helix</keyword>
<reference evidence="15 16" key="1">
    <citation type="journal article" date="2009" name="Stand. Genomic Sci.">
        <title>Complete genome sequence of Stackebrandtia nassauensis type strain (LLR-40K-21).</title>
        <authorList>
            <person name="Munk C."/>
            <person name="Lapidus A."/>
            <person name="Copeland A."/>
            <person name="Jando M."/>
            <person name="Mayilraj S."/>
            <person name="Glavina Del Rio T."/>
            <person name="Nolan M."/>
            <person name="Chen F."/>
            <person name="Lucas S."/>
            <person name="Tice H."/>
            <person name="Cheng J.F."/>
            <person name="Han C."/>
            <person name="Detter J.C."/>
            <person name="Bruce D."/>
            <person name="Goodwin L."/>
            <person name="Chain P."/>
            <person name="Pitluck S."/>
            <person name="Goker M."/>
            <person name="Ovchinikova G."/>
            <person name="Pati A."/>
            <person name="Ivanova N."/>
            <person name="Mavromatis K."/>
            <person name="Chen A."/>
            <person name="Palaniappan K."/>
            <person name="Land M."/>
            <person name="Hauser L."/>
            <person name="Chang Y.J."/>
            <person name="Jeffries C.D."/>
            <person name="Bristow J."/>
            <person name="Eisen J.A."/>
            <person name="Markowitz V."/>
            <person name="Hugenholtz P."/>
            <person name="Kyrpides N.C."/>
            <person name="Klenk H.P."/>
        </authorList>
    </citation>
    <scope>NUCLEOTIDE SEQUENCE [LARGE SCALE GENOMIC DNA]</scope>
    <source>
        <strain evidence="16">DSM 44728 / CIP 108903 / NRRL B-16338 / NBRC 102104 / LLR-40K-21</strain>
    </source>
</reference>
<dbReference type="CDD" id="cd06225">
    <property type="entry name" value="HAMP"/>
    <property type="match status" value="1"/>
</dbReference>
<feature type="compositionally biased region" description="Low complexity" evidence="11">
    <location>
        <begin position="522"/>
        <end position="543"/>
    </location>
</feature>
<dbReference type="EMBL" id="CP001778">
    <property type="protein sequence ID" value="ADD44540.1"/>
    <property type="molecule type" value="Genomic_DNA"/>
</dbReference>
<dbReference type="Gene3D" id="6.10.340.10">
    <property type="match status" value="1"/>
</dbReference>
<sequence length="583" mass="61529">MTRMTDRGGAGFSARARILAWMLLLVTGALFVSVFATYEVLLSRLDVRLEDELGHEVDKFRGFTKGGLNPATGEAYTGVEQVLEVYLYRSLPEEHETYVAVVDGVPYKRSAKEPPARIDQNRELIKRITDVDAPATGWIETSAGEARYAAIPVTVDGRDEVGHLVVAEFRDVEAADINEAMVVLILVGLAAIGLAGIGGWLAAGRILAPVRLVRNTAERISETDLSERIPVRGRDDVAALTQTFNTMLDRLEESFAAQREFVDDAGHELRTPITVVRGHLELLGQGIDDADERAETLRLVMDELDRMRRIVDDLLVLAKSGTPDFLRPADVDLAELTVEVVAKVRTLGDRRFVIDEMAETVIRSDEQRLTQALMQLVANAVRHTGPGDEIGVGSSVTEQRVRLWVRDSGPGVAAADRERIFERFVTGPARDREGNGSTGSGAGLGLAIVRAIAEAHGGRVTVTDAGDGAASDRRRLAEAMASAGGAGAARLSRDVSAGAGGTAKTPVTSAGRGTDEFEDAEPGGAAASGEPATAAGGAEATGPGMAGSGGIAASAARVGGREPAARAASVAGGAVFTIEVPRR</sequence>
<evidence type="ECO:0000256" key="1">
    <source>
        <dbReference type="ARBA" id="ARBA00000085"/>
    </source>
</evidence>
<evidence type="ECO:0000256" key="8">
    <source>
        <dbReference type="ARBA" id="ARBA00022989"/>
    </source>
</evidence>
<dbReference type="PANTHER" id="PTHR45436:SF5">
    <property type="entry name" value="SENSOR HISTIDINE KINASE TRCS"/>
    <property type="match status" value="1"/>
</dbReference>
<dbReference type="Gene3D" id="1.10.287.130">
    <property type="match status" value="1"/>
</dbReference>
<dbReference type="SMART" id="SM00304">
    <property type="entry name" value="HAMP"/>
    <property type="match status" value="1"/>
</dbReference>
<organism evidence="15 16">
    <name type="scientific">Stackebrandtia nassauensis (strain DSM 44728 / CIP 108903 / NRRL B-16338 / NBRC 102104 / LLR-40K-21)</name>
    <dbReference type="NCBI Taxonomy" id="446470"/>
    <lineage>
        <taxon>Bacteria</taxon>
        <taxon>Bacillati</taxon>
        <taxon>Actinomycetota</taxon>
        <taxon>Actinomycetes</taxon>
        <taxon>Glycomycetales</taxon>
        <taxon>Glycomycetaceae</taxon>
        <taxon>Stackebrandtia</taxon>
    </lineage>
</organism>
<evidence type="ECO:0000256" key="7">
    <source>
        <dbReference type="ARBA" id="ARBA00022777"/>
    </source>
</evidence>
<gene>
    <name evidence="15" type="ordered locus">Snas_4899</name>
</gene>
<feature type="domain" description="Histidine kinase" evidence="13">
    <location>
        <begin position="264"/>
        <end position="480"/>
    </location>
</feature>
<dbReference type="GO" id="GO:0005886">
    <property type="term" value="C:plasma membrane"/>
    <property type="evidence" value="ECO:0007669"/>
    <property type="project" value="UniProtKB-SubCell"/>
</dbReference>
<feature type="domain" description="HAMP" evidence="14">
    <location>
        <begin position="204"/>
        <end position="256"/>
    </location>
</feature>
<evidence type="ECO:0000256" key="10">
    <source>
        <dbReference type="ARBA" id="ARBA00023136"/>
    </source>
</evidence>
<dbReference type="Gene3D" id="3.30.565.10">
    <property type="entry name" value="Histidine kinase-like ATPase, C-terminal domain"/>
    <property type="match status" value="1"/>
</dbReference>
<evidence type="ECO:0000256" key="6">
    <source>
        <dbReference type="ARBA" id="ARBA00022692"/>
    </source>
</evidence>
<dbReference type="CDD" id="cd00082">
    <property type="entry name" value="HisKA"/>
    <property type="match status" value="1"/>
</dbReference>
<keyword evidence="4" id="KW-0597">Phosphoprotein</keyword>
<evidence type="ECO:0000256" key="4">
    <source>
        <dbReference type="ARBA" id="ARBA00022553"/>
    </source>
</evidence>
<evidence type="ECO:0000256" key="12">
    <source>
        <dbReference type="SAM" id="Phobius"/>
    </source>
</evidence>
<evidence type="ECO:0000256" key="3">
    <source>
        <dbReference type="ARBA" id="ARBA00012438"/>
    </source>
</evidence>
<keyword evidence="6 12" id="KW-0812">Transmembrane</keyword>
<dbReference type="SUPFAM" id="SSF47384">
    <property type="entry name" value="Homodimeric domain of signal transducing histidine kinase"/>
    <property type="match status" value="1"/>
</dbReference>
<dbReference type="eggNOG" id="COG2205">
    <property type="taxonomic scope" value="Bacteria"/>
</dbReference>
<dbReference type="AlphaFoldDB" id="D3Q8U8"/>
<dbReference type="CDD" id="cd00075">
    <property type="entry name" value="HATPase"/>
    <property type="match status" value="1"/>
</dbReference>
<dbReference type="InterPro" id="IPR003661">
    <property type="entry name" value="HisK_dim/P_dom"/>
</dbReference>
<dbReference type="Pfam" id="PF00512">
    <property type="entry name" value="HisKA"/>
    <property type="match status" value="1"/>
</dbReference>
<dbReference type="Pfam" id="PF02518">
    <property type="entry name" value="HATPase_c"/>
    <property type="match status" value="1"/>
</dbReference>
<keyword evidence="9" id="KW-0902">Two-component regulatory system</keyword>
<dbReference type="SUPFAM" id="SSF55874">
    <property type="entry name" value="ATPase domain of HSP90 chaperone/DNA topoisomerase II/histidine kinase"/>
    <property type="match status" value="1"/>
</dbReference>
<comment type="catalytic activity">
    <reaction evidence="1">
        <text>ATP + protein L-histidine = ADP + protein N-phospho-L-histidine.</text>
        <dbReference type="EC" id="2.7.13.3"/>
    </reaction>
</comment>
<dbReference type="STRING" id="446470.Snas_4899"/>
<dbReference type="InterPro" id="IPR003660">
    <property type="entry name" value="HAMP_dom"/>
</dbReference>
<dbReference type="eggNOG" id="COG5000">
    <property type="taxonomic scope" value="Bacteria"/>
</dbReference>
<feature type="transmembrane region" description="Helical" evidence="12">
    <location>
        <begin position="180"/>
        <end position="203"/>
    </location>
</feature>
<dbReference type="Proteomes" id="UP000000844">
    <property type="component" value="Chromosome"/>
</dbReference>
<dbReference type="InterPro" id="IPR005467">
    <property type="entry name" value="His_kinase_dom"/>
</dbReference>
<evidence type="ECO:0000259" key="13">
    <source>
        <dbReference type="PROSITE" id="PS50109"/>
    </source>
</evidence>
<dbReference type="Pfam" id="PF00672">
    <property type="entry name" value="HAMP"/>
    <property type="match status" value="1"/>
</dbReference>
<evidence type="ECO:0000256" key="11">
    <source>
        <dbReference type="SAM" id="MobiDB-lite"/>
    </source>
</evidence>
<dbReference type="InterPro" id="IPR003594">
    <property type="entry name" value="HATPase_dom"/>
</dbReference>
<evidence type="ECO:0000256" key="9">
    <source>
        <dbReference type="ARBA" id="ARBA00023012"/>
    </source>
</evidence>
<evidence type="ECO:0000256" key="5">
    <source>
        <dbReference type="ARBA" id="ARBA00022679"/>
    </source>
</evidence>
<dbReference type="PANTHER" id="PTHR45436">
    <property type="entry name" value="SENSOR HISTIDINE KINASE YKOH"/>
    <property type="match status" value="1"/>
</dbReference>
<accession>D3Q8U8</accession>
<feature type="transmembrane region" description="Helical" evidence="12">
    <location>
        <begin position="20"/>
        <end position="41"/>
    </location>
</feature>
<dbReference type="KEGG" id="sna:Snas_4899"/>
<dbReference type="EC" id="2.7.13.3" evidence="3"/>
<protein>
    <recommendedName>
        <fullName evidence="3">histidine kinase</fullName>
        <ecNumber evidence="3">2.7.13.3</ecNumber>
    </recommendedName>
</protein>
<dbReference type="InterPro" id="IPR050428">
    <property type="entry name" value="TCS_sensor_his_kinase"/>
</dbReference>
<evidence type="ECO:0000313" key="15">
    <source>
        <dbReference type="EMBL" id="ADD44540.1"/>
    </source>
</evidence>
<evidence type="ECO:0000259" key="14">
    <source>
        <dbReference type="PROSITE" id="PS50885"/>
    </source>
</evidence>
<keyword evidence="16" id="KW-1185">Reference proteome</keyword>